<dbReference type="InterPro" id="IPR014993">
    <property type="entry name" value="DUF1841"/>
</dbReference>
<evidence type="ECO:0000313" key="2">
    <source>
        <dbReference type="Proteomes" id="UP000322981"/>
    </source>
</evidence>
<dbReference type="OrthoDB" id="9789432at2"/>
<accession>A0A5M8FHI0</accession>
<evidence type="ECO:0000313" key="1">
    <source>
        <dbReference type="EMBL" id="KAA6184187.1"/>
    </source>
</evidence>
<reference evidence="1 2" key="1">
    <citation type="submission" date="2019-09" db="EMBL/GenBank/DDBJ databases">
        <title>Whole-genome sequence of the purple sulfur bacterium Thiohalocapsa marina DSM 19078.</title>
        <authorList>
            <person name="Kyndt J.A."/>
            <person name="Meyer T.E."/>
        </authorList>
    </citation>
    <scope>NUCLEOTIDE SEQUENCE [LARGE SCALE GENOMIC DNA]</scope>
    <source>
        <strain evidence="1 2">DSM 19078</strain>
    </source>
</reference>
<keyword evidence="2" id="KW-1185">Reference proteome</keyword>
<name>A0A5M8FHI0_9GAMM</name>
<dbReference type="Pfam" id="PF08897">
    <property type="entry name" value="DUF1841"/>
    <property type="match status" value="1"/>
</dbReference>
<dbReference type="AlphaFoldDB" id="A0A5M8FHI0"/>
<dbReference type="RefSeq" id="WP_150093923.1">
    <property type="nucleotide sequence ID" value="NZ_JBFUOH010000037.1"/>
</dbReference>
<sequence>MYTTDRDSFRQAFLEAWRKSKTGEPLQPLEQQIVQIISQHPEYHAIVDNSDMLDRDWLPEGGETNPFLHMGLHLALYEQVTTDNPPGMRKLYRQMIENCLGDVHDAEHRMLECLAEAIWQVQRHGRAFNSKALLKCIRKRGGGKRQRD</sequence>
<dbReference type="EMBL" id="VWXX01000023">
    <property type="protein sequence ID" value="KAA6184187.1"/>
    <property type="molecule type" value="Genomic_DNA"/>
</dbReference>
<organism evidence="1 2">
    <name type="scientific">Thiohalocapsa marina</name>
    <dbReference type="NCBI Taxonomy" id="424902"/>
    <lineage>
        <taxon>Bacteria</taxon>
        <taxon>Pseudomonadati</taxon>
        <taxon>Pseudomonadota</taxon>
        <taxon>Gammaproteobacteria</taxon>
        <taxon>Chromatiales</taxon>
        <taxon>Chromatiaceae</taxon>
        <taxon>Thiohalocapsa</taxon>
    </lineage>
</organism>
<proteinExistence type="predicted"/>
<gene>
    <name evidence="1" type="ORF">F2Q65_13425</name>
</gene>
<protein>
    <submittedName>
        <fullName evidence="1">DUF1841 family protein</fullName>
    </submittedName>
</protein>
<comment type="caution">
    <text evidence="1">The sequence shown here is derived from an EMBL/GenBank/DDBJ whole genome shotgun (WGS) entry which is preliminary data.</text>
</comment>
<dbReference type="Proteomes" id="UP000322981">
    <property type="component" value="Unassembled WGS sequence"/>
</dbReference>